<evidence type="ECO:0000313" key="1">
    <source>
        <dbReference type="EMBL" id="JAP89458.1"/>
    </source>
</evidence>
<organism evidence="1">
    <name type="scientific">Trepomonas sp. PC1</name>
    <dbReference type="NCBI Taxonomy" id="1076344"/>
    <lineage>
        <taxon>Eukaryota</taxon>
        <taxon>Metamonada</taxon>
        <taxon>Diplomonadida</taxon>
        <taxon>Hexamitidae</taxon>
        <taxon>Hexamitinae</taxon>
        <taxon>Trepomonas</taxon>
    </lineage>
</organism>
<dbReference type="AlphaFoldDB" id="A0A146JZ58"/>
<feature type="non-terminal residue" evidence="1">
    <location>
        <position position="425"/>
    </location>
</feature>
<sequence length="425" mass="50074">FLHASQNQKCIDVFKTKEEEILQNSAYNKNEDDAPFENFEQYMQLYGEVDHHAYTPIMKEQQQFQFEVEFQEFEYPIYVCRNQLPKSILNKTVQILFQHAKTDADDQIVTHFYHNQSQIVCKVPNLVNAIQNLKQKLIYSLFKRAFVQACSISTSNSTCILIDSPSLIQGQTPFLSFHALFQAMKELLSLVNKNKTQINIILNLNSIYDQFLVENMLPIYFPLQQLQTEFSTQQIHFQQNDIQRLKDQTCYLENKKQNSRIFDCLQRWESYMPAGIIQQQKVQTGMEMLLQKIQNCTMQFSGQNFIQKLHGEKKCYIIRAFMLQNQSIEDIYLMFLGQIDLLAQDTIYIIVLGSSYKLRCYLKGLQNFPLQRVKVCVIKSDLDDLTEWKTTLGLVEIVSLKSVKQMAEYDSFSWIKLDFQNRQWE</sequence>
<protein>
    <submittedName>
        <fullName evidence="1">Uncharacterized protein</fullName>
    </submittedName>
</protein>
<feature type="non-terminal residue" evidence="1">
    <location>
        <position position="1"/>
    </location>
</feature>
<gene>
    <name evidence="1" type="ORF">TPC1_31047</name>
</gene>
<name>A0A146JZ58_9EUKA</name>
<accession>A0A146JZ58</accession>
<reference evidence="1" key="1">
    <citation type="submission" date="2015-07" db="EMBL/GenBank/DDBJ databases">
        <title>Adaptation to a free-living lifestyle via gene acquisitions in the diplomonad Trepomonas sp. PC1.</title>
        <authorList>
            <person name="Xu F."/>
            <person name="Jerlstrom-Hultqvist J."/>
            <person name="Kolisko M."/>
            <person name="Simpson A.G.B."/>
            <person name="Roger A.J."/>
            <person name="Svard S.G."/>
            <person name="Andersson J.O."/>
        </authorList>
    </citation>
    <scope>NUCLEOTIDE SEQUENCE</scope>
    <source>
        <strain evidence="1">PC1</strain>
    </source>
</reference>
<dbReference type="EMBL" id="GDID01007148">
    <property type="protein sequence ID" value="JAP89458.1"/>
    <property type="molecule type" value="Transcribed_RNA"/>
</dbReference>
<proteinExistence type="predicted"/>